<dbReference type="HAMAP" id="MF_00171">
    <property type="entry name" value="TruA"/>
    <property type="match status" value="1"/>
</dbReference>
<gene>
    <name evidence="4" type="primary">truA</name>
    <name evidence="9" type="ORF">EDD58_10420</name>
</gene>
<dbReference type="InterPro" id="IPR020097">
    <property type="entry name" value="PsdUridine_synth_TruA_a/b_dom"/>
</dbReference>
<keyword evidence="2 4" id="KW-0819">tRNA processing</keyword>
<dbReference type="InterPro" id="IPR020094">
    <property type="entry name" value="TruA/RsuA/RluB/E/F_N"/>
</dbReference>
<comment type="function">
    <text evidence="4">Formation of pseudouridine at positions 38, 39 and 40 in the anticodon stem and loop of transfer RNAs.</text>
</comment>
<evidence type="ECO:0000256" key="2">
    <source>
        <dbReference type="ARBA" id="ARBA00022694"/>
    </source>
</evidence>
<keyword evidence="10" id="KW-1185">Reference proteome</keyword>
<dbReference type="AlphaFoldDB" id="A0A4R3L7H2"/>
<comment type="caution">
    <text evidence="9">The sequence shown here is derived from an EMBL/GenBank/DDBJ whole genome shotgun (WGS) entry which is preliminary data.</text>
</comment>
<dbReference type="Gene3D" id="3.30.70.660">
    <property type="entry name" value="Pseudouridine synthase I, catalytic domain, C-terminal subdomain"/>
    <property type="match status" value="1"/>
</dbReference>
<keyword evidence="3 4" id="KW-0413">Isomerase</keyword>
<evidence type="ECO:0000256" key="1">
    <source>
        <dbReference type="ARBA" id="ARBA00009375"/>
    </source>
</evidence>
<feature type="binding site" evidence="4 6">
    <location>
        <position position="110"/>
    </location>
    <ligand>
        <name>substrate</name>
    </ligand>
</feature>
<dbReference type="Proteomes" id="UP000294937">
    <property type="component" value="Unassembled WGS sequence"/>
</dbReference>
<proteinExistence type="inferred from homology"/>
<dbReference type="Pfam" id="PF01416">
    <property type="entry name" value="PseudoU_synth_1"/>
    <property type="match status" value="2"/>
</dbReference>
<dbReference type="PANTHER" id="PTHR11142:SF0">
    <property type="entry name" value="TRNA PSEUDOURIDINE SYNTHASE-LIKE 1"/>
    <property type="match status" value="1"/>
</dbReference>
<feature type="domain" description="Pseudouridine synthase I TruA alpha/beta" evidence="8">
    <location>
        <begin position="8"/>
        <end position="102"/>
    </location>
</feature>
<dbReference type="GO" id="GO:0003723">
    <property type="term" value="F:RNA binding"/>
    <property type="evidence" value="ECO:0007669"/>
    <property type="project" value="InterPro"/>
</dbReference>
<dbReference type="Gene3D" id="3.30.70.580">
    <property type="entry name" value="Pseudouridine synthase I, catalytic domain, N-terminal subdomain"/>
    <property type="match status" value="1"/>
</dbReference>
<evidence type="ECO:0000256" key="6">
    <source>
        <dbReference type="PIRSR" id="PIRSR001430-2"/>
    </source>
</evidence>
<feature type="domain" description="Pseudouridine synthase I TruA alpha/beta" evidence="8">
    <location>
        <begin position="145"/>
        <end position="244"/>
    </location>
</feature>
<organism evidence="9 10">
    <name type="scientific">Hazenella coriacea</name>
    <dbReference type="NCBI Taxonomy" id="1179467"/>
    <lineage>
        <taxon>Bacteria</taxon>
        <taxon>Bacillati</taxon>
        <taxon>Bacillota</taxon>
        <taxon>Bacilli</taxon>
        <taxon>Bacillales</taxon>
        <taxon>Thermoactinomycetaceae</taxon>
        <taxon>Hazenella</taxon>
    </lineage>
</organism>
<dbReference type="GO" id="GO:0160147">
    <property type="term" value="F:tRNA pseudouridine(38-40) synthase activity"/>
    <property type="evidence" value="ECO:0007669"/>
    <property type="project" value="UniProtKB-EC"/>
</dbReference>
<dbReference type="EC" id="5.4.99.12" evidence="4"/>
<dbReference type="FunFam" id="3.30.70.580:FF:000001">
    <property type="entry name" value="tRNA pseudouridine synthase A"/>
    <property type="match status" value="1"/>
</dbReference>
<dbReference type="NCBIfam" id="TIGR00071">
    <property type="entry name" value="hisT_truA"/>
    <property type="match status" value="1"/>
</dbReference>
<dbReference type="SUPFAM" id="SSF55120">
    <property type="entry name" value="Pseudouridine synthase"/>
    <property type="match status" value="1"/>
</dbReference>
<evidence type="ECO:0000256" key="5">
    <source>
        <dbReference type="PIRSR" id="PIRSR001430-1"/>
    </source>
</evidence>
<comment type="caution">
    <text evidence="4">Lacks conserved residue(s) required for the propagation of feature annotation.</text>
</comment>
<evidence type="ECO:0000313" key="9">
    <source>
        <dbReference type="EMBL" id="TCS94154.1"/>
    </source>
</evidence>
<dbReference type="RefSeq" id="WP_131924549.1">
    <property type="nucleotide sequence ID" value="NZ_SMAG01000004.1"/>
</dbReference>
<evidence type="ECO:0000313" key="10">
    <source>
        <dbReference type="Proteomes" id="UP000294937"/>
    </source>
</evidence>
<feature type="active site" description="Nucleophile" evidence="4 5">
    <location>
        <position position="52"/>
    </location>
</feature>
<evidence type="ECO:0000256" key="4">
    <source>
        <dbReference type="HAMAP-Rule" id="MF_00171"/>
    </source>
</evidence>
<dbReference type="CDD" id="cd02570">
    <property type="entry name" value="PseudoU_synth_EcTruA"/>
    <property type="match status" value="1"/>
</dbReference>
<protein>
    <recommendedName>
        <fullName evidence="4">tRNA pseudouridine synthase A</fullName>
        <ecNumber evidence="4">5.4.99.12</ecNumber>
    </recommendedName>
    <alternativeName>
        <fullName evidence="4">tRNA pseudouridine(38-40) synthase</fullName>
    </alternativeName>
    <alternativeName>
        <fullName evidence="4">tRNA pseudouridylate synthase I</fullName>
    </alternativeName>
    <alternativeName>
        <fullName evidence="4">tRNA-uridine isomerase I</fullName>
    </alternativeName>
</protein>
<reference evidence="9 10" key="1">
    <citation type="submission" date="2019-03" db="EMBL/GenBank/DDBJ databases">
        <title>Genomic Encyclopedia of Type Strains, Phase IV (KMG-IV): sequencing the most valuable type-strain genomes for metagenomic binning, comparative biology and taxonomic classification.</title>
        <authorList>
            <person name="Goeker M."/>
        </authorList>
    </citation>
    <scope>NUCLEOTIDE SEQUENCE [LARGE SCALE GENOMIC DNA]</scope>
    <source>
        <strain evidence="9 10">DSM 45707</strain>
    </source>
</reference>
<comment type="similarity">
    <text evidence="1 4 7">Belongs to the tRNA pseudouridine synthase TruA family.</text>
</comment>
<dbReference type="PANTHER" id="PTHR11142">
    <property type="entry name" value="PSEUDOURIDYLATE SYNTHASE"/>
    <property type="match status" value="1"/>
</dbReference>
<evidence type="ECO:0000256" key="7">
    <source>
        <dbReference type="RuleBase" id="RU003792"/>
    </source>
</evidence>
<dbReference type="OrthoDB" id="9811823at2"/>
<dbReference type="GO" id="GO:0031119">
    <property type="term" value="P:tRNA pseudouridine synthesis"/>
    <property type="evidence" value="ECO:0007669"/>
    <property type="project" value="UniProtKB-UniRule"/>
</dbReference>
<comment type="catalytic activity">
    <reaction evidence="4 7">
        <text>uridine(38/39/40) in tRNA = pseudouridine(38/39/40) in tRNA</text>
        <dbReference type="Rhea" id="RHEA:22376"/>
        <dbReference type="Rhea" id="RHEA-COMP:10085"/>
        <dbReference type="Rhea" id="RHEA-COMP:10087"/>
        <dbReference type="ChEBI" id="CHEBI:65314"/>
        <dbReference type="ChEBI" id="CHEBI:65315"/>
        <dbReference type="EC" id="5.4.99.12"/>
    </reaction>
</comment>
<dbReference type="InterPro" id="IPR020095">
    <property type="entry name" value="PsdUridine_synth_TruA_C"/>
</dbReference>
<dbReference type="EMBL" id="SMAG01000004">
    <property type="protein sequence ID" value="TCS94154.1"/>
    <property type="molecule type" value="Genomic_DNA"/>
</dbReference>
<dbReference type="PIRSF" id="PIRSF001430">
    <property type="entry name" value="tRNA_psdUrid_synth"/>
    <property type="match status" value="1"/>
</dbReference>
<dbReference type="InterPro" id="IPR001406">
    <property type="entry name" value="PsdUridine_synth_TruA"/>
</dbReference>
<dbReference type="InterPro" id="IPR020103">
    <property type="entry name" value="PsdUridine_synth_cat_dom_sf"/>
</dbReference>
<evidence type="ECO:0000256" key="3">
    <source>
        <dbReference type="ARBA" id="ARBA00023235"/>
    </source>
</evidence>
<comment type="subunit">
    <text evidence="4">Homodimer.</text>
</comment>
<accession>A0A4R3L7H2</accession>
<evidence type="ECO:0000259" key="8">
    <source>
        <dbReference type="Pfam" id="PF01416"/>
    </source>
</evidence>
<name>A0A4R3L7H2_9BACL</name>
<sequence length="254" mass="28996">MKKVRLVIAYDGTDFSGFQRQPEQRTIQGTLEEALTALTGEEVTIHGSGRTDAGVHAQGQVCHFTTTSPIPSEKYAYILRRMLPRDLSVLSSSKVPFDFHARKSACWKTYRYQIDTQPISNIFTRRFRTHIPYSLDLEPMRKAGELLIGTFDFTSFCSAKTEVIDRVRTIYDCRVIKDEQGLYIELTGNGFLYNMVRIITGTLVEIGKHHRSVEEIPQMIQAHDRTFAGPTLPPEGLVLMRVGYTPWEREDSMI</sequence>